<accession>A0AAV7AVR9</accession>
<dbReference type="PANTHER" id="PTHR21193">
    <property type="entry name" value="OXIDOREDUCTASE-LIKE DOMAIN-CONTAINING PROTEIN 1"/>
    <property type="match status" value="1"/>
</dbReference>
<comment type="caution">
    <text evidence="3">The sequence shown here is derived from an EMBL/GenBank/DDBJ whole genome shotgun (WGS) entry which is preliminary data.</text>
</comment>
<organism evidence="3 4">
    <name type="scientific">Engystomops pustulosus</name>
    <name type="common">Tungara frog</name>
    <name type="synonym">Physalaemus pustulosus</name>
    <dbReference type="NCBI Taxonomy" id="76066"/>
    <lineage>
        <taxon>Eukaryota</taxon>
        <taxon>Metazoa</taxon>
        <taxon>Chordata</taxon>
        <taxon>Craniata</taxon>
        <taxon>Vertebrata</taxon>
        <taxon>Euteleostomi</taxon>
        <taxon>Amphibia</taxon>
        <taxon>Batrachia</taxon>
        <taxon>Anura</taxon>
        <taxon>Neobatrachia</taxon>
        <taxon>Hyloidea</taxon>
        <taxon>Leptodactylidae</taxon>
        <taxon>Leiuperinae</taxon>
        <taxon>Engystomops</taxon>
    </lineage>
</organism>
<sequence length="171" mass="19350">MSQALPDRELTCVQSIPHFLKTQDPNNNSSKTVGSSCCFNLLSCLLRRLHSSASILLIREGIYSRRFKVNDQGQGVENPDFHASSHNIPKDQVAGDPHNPQEPSLPPPPTHCCMSGCHNCVWIAYAEELLELYKDGGERALEAMEKQIDDENIKMFIRMEIRFRIQSKSRP</sequence>
<keyword evidence="4" id="KW-1185">Reference proteome</keyword>
<evidence type="ECO:0000313" key="3">
    <source>
        <dbReference type="EMBL" id="KAG8564850.1"/>
    </source>
</evidence>
<dbReference type="PANTHER" id="PTHR21193:SF3">
    <property type="entry name" value="OXIDOREDUCTASE-LIKE DOMAIN-CONTAINING PROTEIN 1"/>
    <property type="match status" value="1"/>
</dbReference>
<dbReference type="EMBL" id="WNYA01000006">
    <property type="protein sequence ID" value="KAG8564850.1"/>
    <property type="molecule type" value="Genomic_DNA"/>
</dbReference>
<proteinExistence type="predicted"/>
<dbReference type="GO" id="GO:0005739">
    <property type="term" value="C:mitochondrion"/>
    <property type="evidence" value="ECO:0007669"/>
    <property type="project" value="TreeGrafter"/>
</dbReference>
<dbReference type="Proteomes" id="UP000824782">
    <property type="component" value="Unassembled WGS sequence"/>
</dbReference>
<name>A0AAV7AVR9_ENGPU</name>
<dbReference type="Pfam" id="PF09791">
    <property type="entry name" value="Oxidored-like"/>
    <property type="match status" value="1"/>
</dbReference>
<gene>
    <name evidence="3" type="ORF">GDO81_012601</name>
</gene>
<evidence type="ECO:0000313" key="4">
    <source>
        <dbReference type="Proteomes" id="UP000824782"/>
    </source>
</evidence>
<protein>
    <recommendedName>
        <fullName evidence="2">Oxidoreductase-like domain-containing protein</fullName>
    </recommendedName>
</protein>
<reference evidence="3" key="1">
    <citation type="thesis" date="2020" institute="ProQuest LLC" country="789 East Eisenhower Parkway, Ann Arbor, MI, USA">
        <title>Comparative Genomics and Chromosome Evolution.</title>
        <authorList>
            <person name="Mudd A.B."/>
        </authorList>
    </citation>
    <scope>NUCLEOTIDE SEQUENCE</scope>
    <source>
        <strain evidence="3">237g6f4</strain>
        <tissue evidence="3">Blood</tissue>
    </source>
</reference>
<feature type="domain" description="Oxidoreductase-like" evidence="2">
    <location>
        <begin position="103"/>
        <end position="131"/>
    </location>
</feature>
<evidence type="ECO:0000256" key="1">
    <source>
        <dbReference type="SAM" id="MobiDB-lite"/>
    </source>
</evidence>
<dbReference type="InterPro" id="IPR039251">
    <property type="entry name" value="OXLD1"/>
</dbReference>
<evidence type="ECO:0000259" key="2">
    <source>
        <dbReference type="Pfam" id="PF09791"/>
    </source>
</evidence>
<dbReference type="InterPro" id="IPR019180">
    <property type="entry name" value="Oxidoreductase-like_N"/>
</dbReference>
<dbReference type="AlphaFoldDB" id="A0AAV7AVR9"/>
<feature type="region of interest" description="Disordered" evidence="1">
    <location>
        <begin position="74"/>
        <end position="106"/>
    </location>
</feature>